<feature type="compositionally biased region" description="Basic residues" evidence="1">
    <location>
        <begin position="78"/>
        <end position="93"/>
    </location>
</feature>
<evidence type="ECO:0000313" key="2">
    <source>
        <dbReference type="EMBL" id="JAS74295.1"/>
    </source>
</evidence>
<evidence type="ECO:0000256" key="1">
    <source>
        <dbReference type="SAM" id="MobiDB-lite"/>
    </source>
</evidence>
<organism evidence="2">
    <name type="scientific">Homalodisca liturata</name>
    <dbReference type="NCBI Taxonomy" id="320908"/>
    <lineage>
        <taxon>Eukaryota</taxon>
        <taxon>Metazoa</taxon>
        <taxon>Ecdysozoa</taxon>
        <taxon>Arthropoda</taxon>
        <taxon>Hexapoda</taxon>
        <taxon>Insecta</taxon>
        <taxon>Pterygota</taxon>
        <taxon>Neoptera</taxon>
        <taxon>Paraneoptera</taxon>
        <taxon>Hemiptera</taxon>
        <taxon>Auchenorrhyncha</taxon>
        <taxon>Membracoidea</taxon>
        <taxon>Cicadellidae</taxon>
        <taxon>Cicadellinae</taxon>
        <taxon>Proconiini</taxon>
        <taxon>Homalodisca</taxon>
    </lineage>
</organism>
<sequence length="142" mass="16688">MTSPNLREKDIANQLGDSSSSESDTFDSEDEELQIHKRKSMKRKTTADSSKASNKHERYPNVTDKLRLRENNKEPKEIHRKSSYSRKAQKPLRTKSIWEMVSVPKISTKHKQHAQQITKDLQRFNSQNNCYMDKTEKKHKSK</sequence>
<feature type="compositionally biased region" description="Basic and acidic residues" evidence="1">
    <location>
        <begin position="54"/>
        <end position="77"/>
    </location>
</feature>
<dbReference type="AlphaFoldDB" id="A0A1B6HIA0"/>
<proteinExistence type="predicted"/>
<feature type="non-terminal residue" evidence="2">
    <location>
        <position position="142"/>
    </location>
</feature>
<dbReference type="EMBL" id="GECU01033411">
    <property type="protein sequence ID" value="JAS74295.1"/>
    <property type="molecule type" value="Transcribed_RNA"/>
</dbReference>
<feature type="region of interest" description="Disordered" evidence="1">
    <location>
        <begin position="1"/>
        <end position="96"/>
    </location>
</feature>
<reference evidence="2" key="1">
    <citation type="submission" date="2015-11" db="EMBL/GenBank/DDBJ databases">
        <title>De novo transcriptome assembly of four potential Pierce s Disease insect vectors from Arizona vineyards.</title>
        <authorList>
            <person name="Tassone E.E."/>
        </authorList>
    </citation>
    <scope>NUCLEOTIDE SEQUENCE</scope>
</reference>
<protein>
    <submittedName>
        <fullName evidence="2">Uncharacterized protein</fullName>
    </submittedName>
</protein>
<gene>
    <name evidence="2" type="ORF">g.28843</name>
</gene>
<accession>A0A1B6HIA0</accession>
<name>A0A1B6HIA0_9HEMI</name>
<feature type="compositionally biased region" description="Basic and acidic residues" evidence="1">
    <location>
        <begin position="1"/>
        <end position="11"/>
    </location>
</feature>